<sequence length="292" mass="31398">MTRSSRLGDVEQPVSHGPLEHLMADRPRWTTLNLAALSAATAASRIPRMADLVGAAAARDRLLQSIADRFPLVDAAERRLLERAVVLERITGGSWESIGAILEESATATEVRFAGAERAFVMMEAFPLRRGPGGNPRRIEPEVLLGADAWARTLDGLAPAWAPLPSSLLRIGDETWLAYELDALGRMRAAVHGHDLPDGVDPLEARLAYESRRLASLAWDVSRDRSGTPDMALLDAIAEATAECAGLVAALAGQNSRQLSQPQGAPVDVEERVSWHSGPLADLPQVAGFAER</sequence>
<evidence type="ECO:0000256" key="1">
    <source>
        <dbReference type="SAM" id="MobiDB-lite"/>
    </source>
</evidence>
<gene>
    <name evidence="2" type="ORF">UFOPK3564_03078</name>
</gene>
<reference evidence="2" key="1">
    <citation type="submission" date="2020-05" db="EMBL/GenBank/DDBJ databases">
        <authorList>
            <person name="Chiriac C."/>
            <person name="Salcher M."/>
            <person name="Ghai R."/>
            <person name="Kavagutti S V."/>
        </authorList>
    </citation>
    <scope>NUCLEOTIDE SEQUENCE</scope>
</reference>
<accession>A0A6J7JIR2</accession>
<protein>
    <submittedName>
        <fullName evidence="2">Unannotated protein</fullName>
    </submittedName>
</protein>
<proteinExistence type="predicted"/>
<dbReference type="EMBL" id="CAFBMK010000264">
    <property type="protein sequence ID" value="CAB4943305.1"/>
    <property type="molecule type" value="Genomic_DNA"/>
</dbReference>
<feature type="region of interest" description="Disordered" evidence="1">
    <location>
        <begin position="1"/>
        <end position="21"/>
    </location>
</feature>
<organism evidence="2">
    <name type="scientific">freshwater metagenome</name>
    <dbReference type="NCBI Taxonomy" id="449393"/>
    <lineage>
        <taxon>unclassified sequences</taxon>
        <taxon>metagenomes</taxon>
        <taxon>ecological metagenomes</taxon>
    </lineage>
</organism>
<dbReference type="AlphaFoldDB" id="A0A6J7JIR2"/>
<name>A0A6J7JIR2_9ZZZZ</name>
<evidence type="ECO:0000313" key="2">
    <source>
        <dbReference type="EMBL" id="CAB4943305.1"/>
    </source>
</evidence>